<dbReference type="Proteomes" id="UP000054937">
    <property type="component" value="Unassembled WGS sequence"/>
</dbReference>
<organism evidence="2 3">
    <name type="scientific">Pseudocohnilembus persalinus</name>
    <name type="common">Ciliate</name>
    <dbReference type="NCBI Taxonomy" id="266149"/>
    <lineage>
        <taxon>Eukaryota</taxon>
        <taxon>Sar</taxon>
        <taxon>Alveolata</taxon>
        <taxon>Ciliophora</taxon>
        <taxon>Intramacronucleata</taxon>
        <taxon>Oligohymenophorea</taxon>
        <taxon>Scuticociliatia</taxon>
        <taxon>Philasterida</taxon>
        <taxon>Pseudocohnilembidae</taxon>
        <taxon>Pseudocohnilembus</taxon>
    </lineage>
</organism>
<gene>
    <name evidence="2" type="ORF">PPERSA_09644</name>
</gene>
<accession>A0A0V0QFQ2</accession>
<evidence type="ECO:0000313" key="3">
    <source>
        <dbReference type="Proteomes" id="UP000054937"/>
    </source>
</evidence>
<keyword evidence="1" id="KW-0812">Transmembrane</keyword>
<feature type="transmembrane region" description="Helical" evidence="1">
    <location>
        <begin position="18"/>
        <end position="35"/>
    </location>
</feature>
<keyword evidence="1" id="KW-1133">Transmembrane helix</keyword>
<sequence>MNEIINGWVRRQYQKEQFFISNSISAFLNMMLFYGIQTQFRKIPSNQALPQATKYLMFLCISSMIADIYIISKRDVLLQRKQNIKFGIIKIDSNETLEEIKERKYQERENNFKKLVQQNIEKEKEEISKML</sequence>
<evidence type="ECO:0008006" key="4">
    <source>
        <dbReference type="Google" id="ProtNLM"/>
    </source>
</evidence>
<reference evidence="2 3" key="1">
    <citation type="journal article" date="2015" name="Sci. Rep.">
        <title>Genome of the facultative scuticociliatosis pathogen Pseudocohnilembus persalinus provides insight into its virulence through horizontal gene transfer.</title>
        <authorList>
            <person name="Xiong J."/>
            <person name="Wang G."/>
            <person name="Cheng J."/>
            <person name="Tian M."/>
            <person name="Pan X."/>
            <person name="Warren A."/>
            <person name="Jiang C."/>
            <person name="Yuan D."/>
            <person name="Miao W."/>
        </authorList>
    </citation>
    <scope>NUCLEOTIDE SEQUENCE [LARGE SCALE GENOMIC DNA]</scope>
    <source>
        <strain evidence="2">36N120E</strain>
    </source>
</reference>
<feature type="transmembrane region" description="Helical" evidence="1">
    <location>
        <begin position="55"/>
        <end position="72"/>
    </location>
</feature>
<dbReference type="AlphaFoldDB" id="A0A0V0QFQ2"/>
<comment type="caution">
    <text evidence="2">The sequence shown here is derived from an EMBL/GenBank/DDBJ whole genome shotgun (WGS) entry which is preliminary data.</text>
</comment>
<protein>
    <recommendedName>
        <fullName evidence="4">Transmembrane protein</fullName>
    </recommendedName>
</protein>
<evidence type="ECO:0000256" key="1">
    <source>
        <dbReference type="SAM" id="Phobius"/>
    </source>
</evidence>
<dbReference type="InParanoid" id="A0A0V0QFQ2"/>
<keyword evidence="3" id="KW-1185">Reference proteome</keyword>
<keyword evidence="1" id="KW-0472">Membrane</keyword>
<dbReference type="EMBL" id="LDAU01000180">
    <property type="protein sequence ID" value="KRX01038.1"/>
    <property type="molecule type" value="Genomic_DNA"/>
</dbReference>
<name>A0A0V0QFQ2_PSEPJ</name>
<proteinExistence type="predicted"/>
<evidence type="ECO:0000313" key="2">
    <source>
        <dbReference type="EMBL" id="KRX01038.1"/>
    </source>
</evidence>